<sequence>MDQLKDRRPIPKDSLSPIQAHHTKPSPASQTNPIQPFRHTLLPSITKSGSCTVPGPMGALTSTTGASSNPSPPSSKKSNPAGLLTTGRLSFCTSTLVVAWIAVVGKFPRLIVMAVRMRVRRLGSIISKIGRRSGQQVRIMAVEGCARAQRTVGTAL</sequence>
<keyword evidence="3" id="KW-1185">Reference proteome</keyword>
<comment type="caution">
    <text evidence="2">The sequence shown here is derived from an EMBL/GenBank/DDBJ whole genome shotgun (WGS) entry which is preliminary data.</text>
</comment>
<dbReference type="EMBL" id="ML993980">
    <property type="protein sequence ID" value="KAF2201332.1"/>
    <property type="molecule type" value="Genomic_DNA"/>
</dbReference>
<evidence type="ECO:0000313" key="3">
    <source>
        <dbReference type="Proteomes" id="UP000799536"/>
    </source>
</evidence>
<feature type="compositionally biased region" description="Low complexity" evidence="1">
    <location>
        <begin position="62"/>
        <end position="81"/>
    </location>
</feature>
<dbReference type="Proteomes" id="UP000799536">
    <property type="component" value="Unassembled WGS sequence"/>
</dbReference>
<feature type="region of interest" description="Disordered" evidence="1">
    <location>
        <begin position="1"/>
        <end position="81"/>
    </location>
</feature>
<dbReference type="AlphaFoldDB" id="A0A9P4JL38"/>
<accession>A0A9P4JL38</accession>
<feature type="compositionally biased region" description="Basic and acidic residues" evidence="1">
    <location>
        <begin position="1"/>
        <end position="11"/>
    </location>
</feature>
<evidence type="ECO:0000256" key="1">
    <source>
        <dbReference type="SAM" id="MobiDB-lite"/>
    </source>
</evidence>
<name>A0A9P4JL38_9PLEO</name>
<gene>
    <name evidence="2" type="ORF">GQ43DRAFT_39185</name>
</gene>
<protein>
    <submittedName>
        <fullName evidence="2">Uncharacterized protein</fullName>
    </submittedName>
</protein>
<evidence type="ECO:0000313" key="2">
    <source>
        <dbReference type="EMBL" id="KAF2201332.1"/>
    </source>
</evidence>
<proteinExistence type="predicted"/>
<organism evidence="2 3">
    <name type="scientific">Delitschia confertaspora ATCC 74209</name>
    <dbReference type="NCBI Taxonomy" id="1513339"/>
    <lineage>
        <taxon>Eukaryota</taxon>
        <taxon>Fungi</taxon>
        <taxon>Dikarya</taxon>
        <taxon>Ascomycota</taxon>
        <taxon>Pezizomycotina</taxon>
        <taxon>Dothideomycetes</taxon>
        <taxon>Pleosporomycetidae</taxon>
        <taxon>Pleosporales</taxon>
        <taxon>Delitschiaceae</taxon>
        <taxon>Delitschia</taxon>
    </lineage>
</organism>
<reference evidence="2" key="1">
    <citation type="journal article" date="2020" name="Stud. Mycol.">
        <title>101 Dothideomycetes genomes: a test case for predicting lifestyles and emergence of pathogens.</title>
        <authorList>
            <person name="Haridas S."/>
            <person name="Albert R."/>
            <person name="Binder M."/>
            <person name="Bloem J."/>
            <person name="Labutti K."/>
            <person name="Salamov A."/>
            <person name="Andreopoulos B."/>
            <person name="Baker S."/>
            <person name="Barry K."/>
            <person name="Bills G."/>
            <person name="Bluhm B."/>
            <person name="Cannon C."/>
            <person name="Castanera R."/>
            <person name="Culley D."/>
            <person name="Daum C."/>
            <person name="Ezra D."/>
            <person name="Gonzalez J."/>
            <person name="Henrissat B."/>
            <person name="Kuo A."/>
            <person name="Liang C."/>
            <person name="Lipzen A."/>
            <person name="Lutzoni F."/>
            <person name="Magnuson J."/>
            <person name="Mondo S."/>
            <person name="Nolan M."/>
            <person name="Ohm R."/>
            <person name="Pangilinan J."/>
            <person name="Park H.-J."/>
            <person name="Ramirez L."/>
            <person name="Alfaro M."/>
            <person name="Sun H."/>
            <person name="Tritt A."/>
            <person name="Yoshinaga Y."/>
            <person name="Zwiers L.-H."/>
            <person name="Turgeon B."/>
            <person name="Goodwin S."/>
            <person name="Spatafora J."/>
            <person name="Crous P."/>
            <person name="Grigoriev I."/>
        </authorList>
    </citation>
    <scope>NUCLEOTIDE SEQUENCE</scope>
    <source>
        <strain evidence="2">ATCC 74209</strain>
    </source>
</reference>